<dbReference type="EMBL" id="JAUEPU010000073">
    <property type="protein sequence ID" value="KAK0481198.1"/>
    <property type="molecule type" value="Genomic_DNA"/>
</dbReference>
<comment type="caution">
    <text evidence="1">The sequence shown here is derived from an EMBL/GenBank/DDBJ whole genome shotgun (WGS) entry which is preliminary data.</text>
</comment>
<reference evidence="1" key="1">
    <citation type="submission" date="2023-06" db="EMBL/GenBank/DDBJ databases">
        <authorList>
            <consortium name="Lawrence Berkeley National Laboratory"/>
            <person name="Ahrendt S."/>
            <person name="Sahu N."/>
            <person name="Indic B."/>
            <person name="Wong-Bajracharya J."/>
            <person name="Merenyi Z."/>
            <person name="Ke H.-M."/>
            <person name="Monk M."/>
            <person name="Kocsube S."/>
            <person name="Drula E."/>
            <person name="Lipzen A."/>
            <person name="Balint B."/>
            <person name="Henrissat B."/>
            <person name="Andreopoulos B."/>
            <person name="Martin F.M."/>
            <person name="Harder C.B."/>
            <person name="Rigling D."/>
            <person name="Ford K.L."/>
            <person name="Foster G.D."/>
            <person name="Pangilinan J."/>
            <person name="Papanicolaou A."/>
            <person name="Barry K."/>
            <person name="LaButti K."/>
            <person name="Viragh M."/>
            <person name="Koriabine M."/>
            <person name="Yan M."/>
            <person name="Riley R."/>
            <person name="Champramary S."/>
            <person name="Plett K.L."/>
            <person name="Tsai I.J."/>
            <person name="Slot J."/>
            <person name="Sipos G."/>
            <person name="Plett J."/>
            <person name="Nagy L.G."/>
            <person name="Grigoriev I.V."/>
        </authorList>
    </citation>
    <scope>NUCLEOTIDE SEQUENCE</scope>
    <source>
        <strain evidence="1">HWK02</strain>
    </source>
</reference>
<protein>
    <submittedName>
        <fullName evidence="1">Uncharacterized protein</fullName>
    </submittedName>
</protein>
<dbReference type="Proteomes" id="UP001175228">
    <property type="component" value="Unassembled WGS sequence"/>
</dbReference>
<accession>A0AA39UC63</accession>
<gene>
    <name evidence="1" type="ORF">EDD18DRAFT_1113052</name>
</gene>
<name>A0AA39UC63_9AGAR</name>
<evidence type="ECO:0000313" key="2">
    <source>
        <dbReference type="Proteomes" id="UP001175228"/>
    </source>
</evidence>
<keyword evidence="2" id="KW-1185">Reference proteome</keyword>
<dbReference type="AlphaFoldDB" id="A0AA39UC63"/>
<evidence type="ECO:0000313" key="1">
    <source>
        <dbReference type="EMBL" id="KAK0481198.1"/>
    </source>
</evidence>
<organism evidence="1 2">
    <name type="scientific">Armillaria luteobubalina</name>
    <dbReference type="NCBI Taxonomy" id="153913"/>
    <lineage>
        <taxon>Eukaryota</taxon>
        <taxon>Fungi</taxon>
        <taxon>Dikarya</taxon>
        <taxon>Basidiomycota</taxon>
        <taxon>Agaricomycotina</taxon>
        <taxon>Agaricomycetes</taxon>
        <taxon>Agaricomycetidae</taxon>
        <taxon>Agaricales</taxon>
        <taxon>Marasmiineae</taxon>
        <taxon>Physalacriaceae</taxon>
        <taxon>Armillaria</taxon>
    </lineage>
</organism>
<proteinExistence type="predicted"/>
<sequence>MQRPWFTVKKRPTHKHLISKCFVCDTDTYSDNVSVAASFTGNSCTLYIATSRGVADKADHDYSEQFLAVCRDIFVSQGHVLAAGKQVQHEDVADGVHKIMDCIIDRVWKRFLRKVAVLKRVFLEQEGLQGLDTMLQAWITWREKNEKPGERSRDITIVADRETGGDTHALLRRVVDIILNDNAPAQSREERLKYFMRISTRCLAFFNSIFFQDGCHRHFPETETSFFFRQTVRRLWRVHIYYSGAVMCATTWMKHCRAIFKVKEPSFSGLWVGNTVPKEVSIQVDVRETLAGVLRRCEVDFSEDDLDSWFETKVPSVDSAWLEDRPRTLHPHPEIQMLHYLHWFGISAIENTVGSSTRMCEVCVRYKMLYEELVKFPDSLVFTPRFPGAEWELFKKDWMLPVAPSGNPLLQNAVDTVVNRVVDEFTRAAEALYKASIERYSYPYALVRIPRYLRCHADKLITLRPKCSVSTYEKQTRVVITILLQFLKGVSNRTYQANIVASSLQAEMRALRVK</sequence>